<organism evidence="1">
    <name type="scientific">Uncultured archaeon GZfos26G2</name>
    <dbReference type="NCBI Taxonomy" id="3386331"/>
    <lineage>
        <taxon>Archaea</taxon>
        <taxon>Methanobacteriati</taxon>
        <taxon>Methanobacteriota</taxon>
        <taxon>Stenosarchaea group</taxon>
        <taxon>Methanomicrobia</taxon>
        <taxon>Candidatus Methanophagales</taxon>
        <taxon>Candidatus Methanophagaceae</taxon>
        <taxon>Candidatus Methanophaga</taxon>
    </lineage>
</organism>
<dbReference type="EMBL" id="AY714863">
    <property type="protein sequence ID" value="AAU83963.1"/>
    <property type="molecule type" value="Genomic_DNA"/>
</dbReference>
<protein>
    <submittedName>
        <fullName evidence="1">Uncharacterized protein</fullName>
    </submittedName>
</protein>
<reference evidence="1" key="1">
    <citation type="journal article" date="2004" name="Science">
        <title>Reverse methanogenesis: testing the hypothesis with environmental genomics.</title>
        <authorList>
            <person name="Hallam S.J."/>
            <person name="Putnam N."/>
            <person name="Preston C.M."/>
            <person name="Detter J.C."/>
            <person name="Rokhsar D."/>
            <person name="Richardson P.M."/>
            <person name="DeLong E.F."/>
        </authorList>
    </citation>
    <scope>NUCLEOTIDE SEQUENCE</scope>
</reference>
<dbReference type="AlphaFoldDB" id="Q649G4"/>
<accession>Q649G4</accession>
<gene>
    <name evidence="1" type="ORF">GZ35A2_38</name>
</gene>
<name>Q649G4_UNCAG</name>
<sequence>MFEPITKYMCLNLLDYQKDLRSNLLFVFPEPTVYQKKKITQNLDYMSFWE</sequence>
<evidence type="ECO:0000313" key="1">
    <source>
        <dbReference type="EMBL" id="AAU83963.1"/>
    </source>
</evidence>
<reference evidence="1" key="2">
    <citation type="submission" date="2004-08" db="EMBL/GenBank/DDBJ databases">
        <authorList>
            <person name="Putnam N."/>
            <person name="Detter J.C."/>
            <person name="Richardson P.M."/>
            <person name="Rokhsar D."/>
        </authorList>
    </citation>
    <scope>NUCLEOTIDE SEQUENCE</scope>
</reference>
<proteinExistence type="predicted"/>